<protein>
    <submittedName>
        <fullName evidence="1">Uncharacterized protein</fullName>
    </submittedName>
</protein>
<evidence type="ECO:0000313" key="2">
    <source>
        <dbReference type="Proteomes" id="UP000190395"/>
    </source>
</evidence>
<reference evidence="1 2" key="1">
    <citation type="submission" date="2017-02" db="EMBL/GenBank/DDBJ databases">
        <authorList>
            <person name="Peterson S.W."/>
        </authorList>
    </citation>
    <scope>NUCLEOTIDE SEQUENCE [LARGE SCALE GENOMIC DNA]</scope>
    <source>
        <strain evidence="1 2">ATCC BAA-909</strain>
    </source>
</reference>
<dbReference type="RefSeq" id="WP_078931182.1">
    <property type="nucleotide sequence ID" value="NZ_FUXC01000008.1"/>
</dbReference>
<dbReference type="STRING" id="225004.SAMN02745152_01442"/>
<evidence type="ECO:0000313" key="1">
    <source>
        <dbReference type="EMBL" id="SJZ86587.1"/>
    </source>
</evidence>
<accession>A0A1T4P5I1</accession>
<name>A0A1T4P5I1_9SPIR</name>
<sequence>MTVFEYQIECTTRDLADKLVGDFSMTVPQALRVVYNSETYEKLINPKTGLYFQSPLYVYDFLKNEVLTGKMS</sequence>
<proteinExistence type="predicted"/>
<organism evidence="1 2">
    <name type="scientific">Treponema berlinense</name>
    <dbReference type="NCBI Taxonomy" id="225004"/>
    <lineage>
        <taxon>Bacteria</taxon>
        <taxon>Pseudomonadati</taxon>
        <taxon>Spirochaetota</taxon>
        <taxon>Spirochaetia</taxon>
        <taxon>Spirochaetales</taxon>
        <taxon>Treponemataceae</taxon>
        <taxon>Treponema</taxon>
    </lineage>
</organism>
<dbReference type="EMBL" id="FUXC01000008">
    <property type="protein sequence ID" value="SJZ86587.1"/>
    <property type="molecule type" value="Genomic_DNA"/>
</dbReference>
<keyword evidence="2" id="KW-1185">Reference proteome</keyword>
<dbReference type="GeneID" id="303368481"/>
<dbReference type="Proteomes" id="UP000190395">
    <property type="component" value="Unassembled WGS sequence"/>
</dbReference>
<dbReference type="AlphaFoldDB" id="A0A1T4P5I1"/>
<gene>
    <name evidence="1" type="ORF">SAMN02745152_01442</name>
</gene>